<evidence type="ECO:0000256" key="13">
    <source>
        <dbReference type="PIRSR" id="PIRSR000099-4"/>
    </source>
</evidence>
<feature type="binding site" evidence="8 11">
    <location>
        <position position="146"/>
    </location>
    <ligand>
        <name>NAD(+)</name>
        <dbReference type="ChEBI" id="CHEBI:57540"/>
    </ligand>
</feature>
<dbReference type="GO" id="GO:0000105">
    <property type="term" value="P:L-histidine biosynthetic process"/>
    <property type="evidence" value="ECO:0007669"/>
    <property type="project" value="UniProtKB-UniRule"/>
</dbReference>
<protein>
    <recommendedName>
        <fullName evidence="3 8">Histidinol dehydrogenase</fullName>
        <shortName evidence="8">HDH</shortName>
        <ecNumber evidence="3 8">1.1.1.23</ecNumber>
    </recommendedName>
</protein>
<dbReference type="STRING" id="638302.HMPREF0908_0730"/>
<feature type="binding site" evidence="8 12">
    <location>
        <position position="253"/>
    </location>
    <ligand>
        <name>substrate</name>
    </ligand>
</feature>
<proteinExistence type="inferred from homology"/>
<evidence type="ECO:0000256" key="14">
    <source>
        <dbReference type="RuleBase" id="RU004175"/>
    </source>
</evidence>
<keyword evidence="4 8" id="KW-0479">Metal-binding</keyword>
<evidence type="ECO:0000256" key="5">
    <source>
        <dbReference type="ARBA" id="ARBA00022833"/>
    </source>
</evidence>
<dbReference type="OrthoDB" id="9805269at2"/>
<dbReference type="HOGENOM" id="CLU_006732_3_3_9"/>
<feature type="binding site" evidence="8 12">
    <location>
        <position position="275"/>
    </location>
    <ligand>
        <name>substrate</name>
    </ligand>
</feature>
<sequence length="448" mass="48477">MKIISVADVGIKEAELQLMKKAFDEIELGASMRAKNQEIFGEDLTASELVHHIVRDVRSGGDQALLRYTKLLDGLDLSSTDIMVSESELQAAADQADAAVLASLERAAKNIFAFHEEQKPKSWMTYRAHGSILGQEVIPLSRVGIYVPGGTAAYPSSVLMNAIPAIVAGVDDIIMSVPTKGGVLNPYVLAAAHMLGIKKIFRVGGAQAIAAMAYGTESIPRVDKITGPGNLFVTLAKKEVYGYVDIDMLAGPSEILILADEEASPKYIAADMLSQAEHDPLASSILITDSADLASNVRCEIQDQLQSLPRMETASASLERNGRIIVTENIQQSVHLANYSGPEHIELLVKDAFHLLPEIRCAGAVFVGSYSPEPLGDYFAGPNHVLPTGGTARFYSVLNVETFMKRTSIISYTRKALDEVSDDIIRLAETEGLEAHARAIRTRRDNIC</sequence>
<dbReference type="SUPFAM" id="SSF53720">
    <property type="entry name" value="ALDH-like"/>
    <property type="match status" value="1"/>
</dbReference>
<organism evidence="15 16">
    <name type="scientific">Selenomonas flueggei ATCC 43531</name>
    <dbReference type="NCBI Taxonomy" id="638302"/>
    <lineage>
        <taxon>Bacteria</taxon>
        <taxon>Bacillati</taxon>
        <taxon>Bacillota</taxon>
        <taxon>Negativicutes</taxon>
        <taxon>Selenomonadales</taxon>
        <taxon>Selenomonadaceae</taxon>
        <taxon>Selenomonas</taxon>
    </lineage>
</organism>
<dbReference type="Gene3D" id="3.40.50.1980">
    <property type="entry name" value="Nitrogenase molybdenum iron protein domain"/>
    <property type="match status" value="2"/>
</dbReference>
<comment type="similarity">
    <text evidence="2 8 9 14">Belongs to the histidinol dehydrogenase family.</text>
</comment>
<evidence type="ECO:0000256" key="8">
    <source>
        <dbReference type="HAMAP-Rule" id="MF_01024"/>
    </source>
</evidence>
<comment type="caution">
    <text evidence="15">The sequence shown here is derived from an EMBL/GenBank/DDBJ whole genome shotgun (WGS) entry which is preliminary data.</text>
</comment>
<dbReference type="PIRSF" id="PIRSF000099">
    <property type="entry name" value="Histidinol_dh"/>
    <property type="match status" value="1"/>
</dbReference>
<feature type="binding site" evidence="8 13">
    <location>
        <position position="377"/>
    </location>
    <ligand>
        <name>Zn(2+)</name>
        <dbReference type="ChEBI" id="CHEBI:29105"/>
    </ligand>
</feature>
<evidence type="ECO:0000256" key="3">
    <source>
        <dbReference type="ARBA" id="ARBA00012965"/>
    </source>
</evidence>
<dbReference type="eggNOG" id="COG0141">
    <property type="taxonomic scope" value="Bacteria"/>
</dbReference>
<feature type="binding site" evidence="8 13">
    <location>
        <position position="278"/>
    </location>
    <ligand>
        <name>Zn(2+)</name>
        <dbReference type="ChEBI" id="CHEBI:29105"/>
    </ligand>
</feature>
<evidence type="ECO:0000256" key="1">
    <source>
        <dbReference type="ARBA" id="ARBA00003850"/>
    </source>
</evidence>
<evidence type="ECO:0000256" key="11">
    <source>
        <dbReference type="PIRSR" id="PIRSR000099-2"/>
    </source>
</evidence>
<feature type="binding site" evidence="8 12">
    <location>
        <position position="431"/>
    </location>
    <ligand>
        <name>substrate</name>
    </ligand>
</feature>
<dbReference type="PRINTS" id="PR00083">
    <property type="entry name" value="HOLDHDRGNASE"/>
</dbReference>
<evidence type="ECO:0000256" key="7">
    <source>
        <dbReference type="ARBA" id="ARBA00049489"/>
    </source>
</evidence>
<feature type="binding site" evidence="8 11">
    <location>
        <position position="230"/>
    </location>
    <ligand>
        <name>NAD(+)</name>
        <dbReference type="ChEBI" id="CHEBI:57540"/>
    </ligand>
</feature>
<dbReference type="AlphaFoldDB" id="C4V2I6"/>
<evidence type="ECO:0000256" key="2">
    <source>
        <dbReference type="ARBA" id="ARBA00010178"/>
    </source>
</evidence>
<dbReference type="HAMAP" id="MF_01024">
    <property type="entry name" value="HisD"/>
    <property type="match status" value="1"/>
</dbReference>
<feature type="active site" description="Proton acceptor" evidence="8 10">
    <location>
        <position position="343"/>
    </location>
</feature>
<reference evidence="15 16" key="1">
    <citation type="submission" date="2009-04" db="EMBL/GenBank/DDBJ databases">
        <authorList>
            <person name="Qin X."/>
            <person name="Bachman B."/>
            <person name="Battles P."/>
            <person name="Bell A."/>
            <person name="Bess C."/>
            <person name="Bickham C."/>
            <person name="Chaboub L."/>
            <person name="Chen D."/>
            <person name="Coyle M."/>
            <person name="Deiros D.R."/>
            <person name="Dinh H."/>
            <person name="Forbes L."/>
            <person name="Fowler G."/>
            <person name="Francisco L."/>
            <person name="Fu Q."/>
            <person name="Gubbala S."/>
            <person name="Hale W."/>
            <person name="Han Y."/>
            <person name="Hemphill L."/>
            <person name="Highlander S.K."/>
            <person name="Hirani K."/>
            <person name="Hogues M."/>
            <person name="Jackson L."/>
            <person name="Jakkamsetti A."/>
            <person name="Javaid M."/>
            <person name="Jiang H."/>
            <person name="Korchina V."/>
            <person name="Kovar C."/>
            <person name="Lara F."/>
            <person name="Lee S."/>
            <person name="Mata R."/>
            <person name="Mathew T."/>
            <person name="Moen C."/>
            <person name="Morales K."/>
            <person name="Munidasa M."/>
            <person name="Nazareth L."/>
            <person name="Ngo R."/>
            <person name="Nguyen L."/>
            <person name="Okwuonu G."/>
            <person name="Ongeri F."/>
            <person name="Patil S."/>
            <person name="Petrosino J."/>
            <person name="Pham C."/>
            <person name="Pham P."/>
            <person name="Pu L.-L."/>
            <person name="Puazo M."/>
            <person name="Raj R."/>
            <person name="Reid J."/>
            <person name="Rouhana J."/>
            <person name="Saada N."/>
            <person name="Shang Y."/>
            <person name="Simmons D."/>
            <person name="Thornton R."/>
            <person name="Warren J."/>
            <person name="Weissenberger G."/>
            <person name="Zhang J."/>
            <person name="Zhang L."/>
            <person name="Zhou C."/>
            <person name="Zhu D."/>
            <person name="Muzny D."/>
            <person name="Worley K."/>
            <person name="Gibbs R."/>
        </authorList>
    </citation>
    <scope>NUCLEOTIDE SEQUENCE [LARGE SCALE GENOMIC DNA]</scope>
    <source>
        <strain evidence="15 16">ATCC 43531</strain>
    </source>
</reference>
<gene>
    <name evidence="8 15" type="primary">hisD</name>
    <name evidence="15" type="ORF">HMPREF0908_0730</name>
</gene>
<evidence type="ECO:0000256" key="6">
    <source>
        <dbReference type="ARBA" id="ARBA00023002"/>
    </source>
</evidence>
<feature type="binding site" evidence="8 12">
    <location>
        <position position="377"/>
    </location>
    <ligand>
        <name>substrate</name>
    </ligand>
</feature>
<feature type="active site" description="Proton acceptor" evidence="8 10">
    <location>
        <position position="344"/>
    </location>
</feature>
<dbReference type="EC" id="1.1.1.23" evidence="3 8"/>
<evidence type="ECO:0000313" key="16">
    <source>
        <dbReference type="Proteomes" id="UP000005309"/>
    </source>
</evidence>
<dbReference type="Gene3D" id="1.20.5.1300">
    <property type="match status" value="1"/>
</dbReference>
<feature type="binding site" evidence="8 12">
    <location>
        <position position="344"/>
    </location>
    <ligand>
        <name>substrate</name>
    </ligand>
</feature>
<dbReference type="GO" id="GO:0004399">
    <property type="term" value="F:histidinol dehydrogenase activity"/>
    <property type="evidence" value="ECO:0007669"/>
    <property type="project" value="UniProtKB-UniRule"/>
</dbReference>
<comment type="cofactor">
    <cofactor evidence="8 13">
        <name>Zn(2+)</name>
        <dbReference type="ChEBI" id="CHEBI:29105"/>
    </cofactor>
    <text evidence="8 13">Binds 1 zinc ion per subunit.</text>
</comment>
<dbReference type="NCBIfam" id="TIGR00069">
    <property type="entry name" value="hisD"/>
    <property type="match status" value="1"/>
</dbReference>
<feature type="binding site" evidence="8 13">
    <location>
        <position position="275"/>
    </location>
    <ligand>
        <name>Zn(2+)</name>
        <dbReference type="ChEBI" id="CHEBI:29105"/>
    </ligand>
</feature>
<keyword evidence="8" id="KW-0028">Amino-acid biosynthesis</keyword>
<feature type="binding site" evidence="8 11">
    <location>
        <position position="207"/>
    </location>
    <ligand>
        <name>NAD(+)</name>
        <dbReference type="ChEBI" id="CHEBI:57540"/>
    </ligand>
</feature>
<dbReference type="InterPro" id="IPR016161">
    <property type="entry name" value="Ald_DH/histidinol_DH"/>
</dbReference>
<keyword evidence="8" id="KW-0368">Histidine biosynthesis</keyword>
<evidence type="ECO:0000256" key="10">
    <source>
        <dbReference type="PIRSR" id="PIRSR000099-1"/>
    </source>
</evidence>
<comment type="catalytic activity">
    <reaction evidence="7 8">
        <text>L-histidinol + 2 NAD(+) + H2O = L-histidine + 2 NADH + 3 H(+)</text>
        <dbReference type="Rhea" id="RHEA:20641"/>
        <dbReference type="ChEBI" id="CHEBI:15377"/>
        <dbReference type="ChEBI" id="CHEBI:15378"/>
        <dbReference type="ChEBI" id="CHEBI:57540"/>
        <dbReference type="ChEBI" id="CHEBI:57595"/>
        <dbReference type="ChEBI" id="CHEBI:57699"/>
        <dbReference type="ChEBI" id="CHEBI:57945"/>
        <dbReference type="EC" id="1.1.1.23"/>
    </reaction>
</comment>
<dbReference type="GO" id="GO:0008270">
    <property type="term" value="F:zinc ion binding"/>
    <property type="evidence" value="ECO:0007669"/>
    <property type="project" value="UniProtKB-UniRule"/>
</dbReference>
<keyword evidence="5 8" id="KW-0862">Zinc</keyword>
<keyword evidence="6 8" id="KW-0560">Oxidoreductase</keyword>
<evidence type="ECO:0000256" key="9">
    <source>
        <dbReference type="PIRNR" id="PIRNR000099"/>
    </source>
</evidence>
<dbReference type="UniPathway" id="UPA00031">
    <property type="reaction ID" value="UER00014"/>
</dbReference>
<dbReference type="RefSeq" id="WP_006689465.1">
    <property type="nucleotide sequence ID" value="NZ_GG694006.1"/>
</dbReference>
<keyword evidence="16" id="KW-1185">Reference proteome</keyword>
<dbReference type="InterPro" id="IPR001692">
    <property type="entry name" value="Histidinol_DH_CS"/>
</dbReference>
<dbReference type="Pfam" id="PF00815">
    <property type="entry name" value="Histidinol_dh"/>
    <property type="match status" value="1"/>
</dbReference>
<dbReference type="GO" id="GO:0051287">
    <property type="term" value="F:NAD binding"/>
    <property type="evidence" value="ECO:0007669"/>
    <property type="project" value="InterPro"/>
</dbReference>
<dbReference type="PROSITE" id="PS00611">
    <property type="entry name" value="HISOL_DEHYDROGENASE"/>
    <property type="match status" value="1"/>
</dbReference>
<feature type="binding site" evidence="8 12">
    <location>
        <position position="278"/>
    </location>
    <ligand>
        <name>substrate</name>
    </ligand>
</feature>
<dbReference type="InterPro" id="IPR012131">
    <property type="entry name" value="Hstdl_DH"/>
</dbReference>
<dbReference type="InterPro" id="IPR022695">
    <property type="entry name" value="Histidinol_DH_monofunct"/>
</dbReference>
<name>C4V2I6_9FIRM</name>
<dbReference type="Proteomes" id="UP000005309">
    <property type="component" value="Unassembled WGS sequence"/>
</dbReference>
<accession>C4V2I6</accession>
<dbReference type="PANTHER" id="PTHR21256">
    <property type="entry name" value="HISTIDINOL DEHYDROGENASE HDH"/>
    <property type="match status" value="1"/>
</dbReference>
<evidence type="ECO:0000256" key="12">
    <source>
        <dbReference type="PIRSR" id="PIRSR000099-3"/>
    </source>
</evidence>
<dbReference type="CDD" id="cd06572">
    <property type="entry name" value="Histidinol_dh"/>
    <property type="match status" value="1"/>
</dbReference>
<feature type="binding site" evidence="8 13">
    <location>
        <position position="436"/>
    </location>
    <ligand>
        <name>Zn(2+)</name>
        <dbReference type="ChEBI" id="CHEBI:29105"/>
    </ligand>
</feature>
<evidence type="ECO:0000313" key="15">
    <source>
        <dbReference type="EMBL" id="EEQ49000.1"/>
    </source>
</evidence>
<dbReference type="FunFam" id="3.40.50.1980:FF:000026">
    <property type="entry name" value="Histidinol dehydrogenase"/>
    <property type="match status" value="1"/>
</dbReference>
<evidence type="ECO:0000256" key="4">
    <source>
        <dbReference type="ARBA" id="ARBA00022723"/>
    </source>
</evidence>
<comment type="pathway">
    <text evidence="8">Amino-acid biosynthesis; L-histidine biosynthesis; L-histidine from 5-phospho-alpha-D-ribose 1-diphosphate: step 9/9.</text>
</comment>
<dbReference type="GO" id="GO:0005829">
    <property type="term" value="C:cytosol"/>
    <property type="evidence" value="ECO:0007669"/>
    <property type="project" value="TreeGrafter"/>
</dbReference>
<comment type="function">
    <text evidence="1 8">Catalyzes the sequential NAD-dependent oxidations of L-histidinol to L-histidinaldehyde and then to L-histidine.</text>
</comment>
<keyword evidence="8 11" id="KW-0520">NAD</keyword>
<feature type="binding site" evidence="8 12">
    <location>
        <position position="436"/>
    </location>
    <ligand>
        <name>substrate</name>
    </ligand>
</feature>
<dbReference type="FunFam" id="3.40.50.1980:FF:000001">
    <property type="entry name" value="Histidinol dehydrogenase"/>
    <property type="match status" value="1"/>
</dbReference>
<dbReference type="EMBL" id="ACLA01000010">
    <property type="protein sequence ID" value="EEQ49000.1"/>
    <property type="molecule type" value="Genomic_DNA"/>
</dbReference>
<dbReference type="PANTHER" id="PTHR21256:SF2">
    <property type="entry name" value="HISTIDINE BIOSYNTHESIS TRIFUNCTIONAL PROTEIN"/>
    <property type="match status" value="1"/>
</dbReference>